<reference evidence="1 2" key="1">
    <citation type="journal article" date="2024" name="Science">
        <title>Giant polyketide synthase enzymes in the biosynthesis of giant marine polyether toxins.</title>
        <authorList>
            <person name="Fallon T.R."/>
            <person name="Shende V.V."/>
            <person name="Wierzbicki I.H."/>
            <person name="Pendleton A.L."/>
            <person name="Watervoot N.F."/>
            <person name="Auber R.P."/>
            <person name="Gonzalez D.J."/>
            <person name="Wisecaver J.H."/>
            <person name="Moore B.S."/>
        </authorList>
    </citation>
    <scope>NUCLEOTIDE SEQUENCE [LARGE SCALE GENOMIC DNA]</scope>
    <source>
        <strain evidence="1 2">12B1</strain>
    </source>
</reference>
<keyword evidence="2" id="KW-1185">Reference proteome</keyword>
<dbReference type="Proteomes" id="UP001515480">
    <property type="component" value="Unassembled WGS sequence"/>
</dbReference>
<gene>
    <name evidence="1" type="ORF">AB1Y20_003246</name>
</gene>
<organism evidence="1 2">
    <name type="scientific">Prymnesium parvum</name>
    <name type="common">Toxic golden alga</name>
    <dbReference type="NCBI Taxonomy" id="97485"/>
    <lineage>
        <taxon>Eukaryota</taxon>
        <taxon>Haptista</taxon>
        <taxon>Haptophyta</taxon>
        <taxon>Prymnesiophyceae</taxon>
        <taxon>Prymnesiales</taxon>
        <taxon>Prymnesiaceae</taxon>
        <taxon>Prymnesium</taxon>
    </lineage>
</organism>
<sequence length="198" mass="21088">MAEGCLLQLHDCLAEVRAAQQEWAATHAASLRPLHQAAAATPPRLSPPATLSAELLLGVAAAEARHEATRGAALPALHQAVAQHAALLERMYAAASAARALVAALPCGEACVRPGDRFSPAELCATLSAPLGAYEMELQLKQSCVHELRAGRRRSAQQAQMLVITWESQPMLEPVEGMWAGLEEEEALREARRTVPAP</sequence>
<evidence type="ECO:0000313" key="1">
    <source>
        <dbReference type="EMBL" id="KAL1518977.1"/>
    </source>
</evidence>
<comment type="caution">
    <text evidence="1">The sequence shown here is derived from an EMBL/GenBank/DDBJ whole genome shotgun (WGS) entry which is preliminary data.</text>
</comment>
<name>A0AB34JDY9_PRYPA</name>
<evidence type="ECO:0000313" key="2">
    <source>
        <dbReference type="Proteomes" id="UP001515480"/>
    </source>
</evidence>
<protein>
    <submittedName>
        <fullName evidence="1">Uncharacterized protein</fullName>
    </submittedName>
</protein>
<proteinExistence type="predicted"/>
<dbReference type="EMBL" id="JBGBPQ010000010">
    <property type="protein sequence ID" value="KAL1518977.1"/>
    <property type="molecule type" value="Genomic_DNA"/>
</dbReference>
<dbReference type="AlphaFoldDB" id="A0AB34JDY9"/>
<accession>A0AB34JDY9</accession>